<organism evidence="1 2">
    <name type="scientific">Legionella maceachernii</name>
    <dbReference type="NCBI Taxonomy" id="466"/>
    <lineage>
        <taxon>Bacteria</taxon>
        <taxon>Pseudomonadati</taxon>
        <taxon>Pseudomonadota</taxon>
        <taxon>Gammaproteobacteria</taxon>
        <taxon>Legionellales</taxon>
        <taxon>Legionellaceae</taxon>
        <taxon>Legionella</taxon>
    </lineage>
</organism>
<evidence type="ECO:0000313" key="2">
    <source>
        <dbReference type="Proteomes" id="UP000054908"/>
    </source>
</evidence>
<reference evidence="1 2" key="1">
    <citation type="submission" date="2015-11" db="EMBL/GenBank/DDBJ databases">
        <title>Genomic analysis of 38 Legionella species identifies large and diverse effector repertoires.</title>
        <authorList>
            <person name="Burstein D."/>
            <person name="Amaro F."/>
            <person name="Zusman T."/>
            <person name="Lifshitz Z."/>
            <person name="Cohen O."/>
            <person name="Gilbert J.A."/>
            <person name="Pupko T."/>
            <person name="Shuman H.A."/>
            <person name="Segal G."/>
        </authorList>
    </citation>
    <scope>NUCLEOTIDE SEQUENCE [LARGE SCALE GENOMIC DNA]</scope>
    <source>
        <strain evidence="1 2">PX-1-G2-E2</strain>
    </source>
</reference>
<evidence type="ECO:0000313" key="1">
    <source>
        <dbReference type="EMBL" id="KTD30434.1"/>
    </source>
</evidence>
<dbReference type="EMBL" id="LNYL01000016">
    <property type="protein sequence ID" value="KTD30434.1"/>
    <property type="molecule type" value="Genomic_DNA"/>
</dbReference>
<dbReference type="AlphaFoldDB" id="A0A0W0WDN4"/>
<sequence>MKEKFNNTIVETNTMSHFSHGLMQSKKINVNPAKKLALIFIYKKMSAKESTQILRGRIVEWVREHGQPKDKQVLWLLRESSDGGSVAVERIHYDQENSRWRGHGEQGIFTALDGSEQSWIIYPARFCLCQQGWIENQHPVGSEEFNKTNNAAGGKICTVTAEIAGPYCERREHHCFLYIDALAMNSIKILKSFTHKK</sequence>
<dbReference type="Proteomes" id="UP000054908">
    <property type="component" value="Unassembled WGS sequence"/>
</dbReference>
<name>A0A0W0WDN4_9GAMM</name>
<dbReference type="RefSeq" id="WP_058451441.1">
    <property type="nucleotide sequence ID" value="NZ_CAAAIB010000007.1"/>
</dbReference>
<proteinExistence type="predicted"/>
<gene>
    <name evidence="1" type="ORF">Lmac_0618</name>
</gene>
<protein>
    <submittedName>
        <fullName evidence="1">Uncharacterized protein</fullName>
    </submittedName>
</protein>
<comment type="caution">
    <text evidence="1">The sequence shown here is derived from an EMBL/GenBank/DDBJ whole genome shotgun (WGS) entry which is preliminary data.</text>
</comment>
<keyword evidence="2" id="KW-1185">Reference proteome</keyword>
<accession>A0A0W0WDN4</accession>
<dbReference type="PATRIC" id="fig|466.6.peg.665"/>